<accession>A0A316YPF8</accession>
<dbReference type="GeneID" id="37043790"/>
<keyword evidence="2" id="KW-1185">Reference proteome</keyword>
<dbReference type="Gene3D" id="3.40.30.10">
    <property type="entry name" value="Glutaredoxin"/>
    <property type="match status" value="1"/>
</dbReference>
<dbReference type="RefSeq" id="XP_025378114.1">
    <property type="nucleotide sequence ID" value="XM_025521874.1"/>
</dbReference>
<organism evidence="1 2">
    <name type="scientific">Acaromyces ingoldii</name>
    <dbReference type="NCBI Taxonomy" id="215250"/>
    <lineage>
        <taxon>Eukaryota</taxon>
        <taxon>Fungi</taxon>
        <taxon>Dikarya</taxon>
        <taxon>Basidiomycota</taxon>
        <taxon>Ustilaginomycotina</taxon>
        <taxon>Exobasidiomycetes</taxon>
        <taxon>Exobasidiales</taxon>
        <taxon>Cryptobasidiaceae</taxon>
        <taxon>Acaromyces</taxon>
    </lineage>
</organism>
<gene>
    <name evidence="1" type="ORF">FA10DRAFT_267346</name>
</gene>
<proteinExistence type="predicted"/>
<protein>
    <submittedName>
        <fullName evidence="1">Uncharacterized protein</fullName>
    </submittedName>
</protein>
<name>A0A316YPF8_9BASI</name>
<reference evidence="1 2" key="1">
    <citation type="journal article" date="2018" name="Mol. Biol. Evol.">
        <title>Broad Genomic Sampling Reveals a Smut Pathogenic Ancestry of the Fungal Clade Ustilaginomycotina.</title>
        <authorList>
            <person name="Kijpornyongpan T."/>
            <person name="Mondo S.J."/>
            <person name="Barry K."/>
            <person name="Sandor L."/>
            <person name="Lee J."/>
            <person name="Lipzen A."/>
            <person name="Pangilinan J."/>
            <person name="LaButti K."/>
            <person name="Hainaut M."/>
            <person name="Henrissat B."/>
            <person name="Grigoriev I.V."/>
            <person name="Spatafora J.W."/>
            <person name="Aime M.C."/>
        </authorList>
    </citation>
    <scope>NUCLEOTIDE SEQUENCE [LARGE SCALE GENOMIC DNA]</scope>
    <source>
        <strain evidence="1 2">MCA 4198</strain>
    </source>
</reference>
<evidence type="ECO:0000313" key="2">
    <source>
        <dbReference type="Proteomes" id="UP000245768"/>
    </source>
</evidence>
<dbReference type="OrthoDB" id="3353731at2759"/>
<dbReference type="InParanoid" id="A0A316YPF8"/>
<sequence length="105" mass="11325">MSSLSTKTVRFISAISIDLAPLSSSQATRSMRLLLSTLPTKPPAGATAFPAVSLRTLSDEKAQKVSVTYSNKQKADVNPEGLSLRDLIRKIEEPARALRAKEEGI</sequence>
<dbReference type="EMBL" id="KZ819636">
    <property type="protein sequence ID" value="PWN90916.1"/>
    <property type="molecule type" value="Genomic_DNA"/>
</dbReference>
<dbReference type="AlphaFoldDB" id="A0A316YPF8"/>
<evidence type="ECO:0000313" key="1">
    <source>
        <dbReference type="EMBL" id="PWN90916.1"/>
    </source>
</evidence>
<dbReference type="Proteomes" id="UP000245768">
    <property type="component" value="Unassembled WGS sequence"/>
</dbReference>